<gene>
    <name evidence="1" type="ORF">SLEP1_g59387</name>
</gene>
<accession>A0AAV5MW90</accession>
<name>A0AAV5MW90_9ROSI</name>
<organism evidence="1 2">
    <name type="scientific">Rubroshorea leprosula</name>
    <dbReference type="NCBI Taxonomy" id="152421"/>
    <lineage>
        <taxon>Eukaryota</taxon>
        <taxon>Viridiplantae</taxon>
        <taxon>Streptophyta</taxon>
        <taxon>Embryophyta</taxon>
        <taxon>Tracheophyta</taxon>
        <taxon>Spermatophyta</taxon>
        <taxon>Magnoliopsida</taxon>
        <taxon>eudicotyledons</taxon>
        <taxon>Gunneridae</taxon>
        <taxon>Pentapetalae</taxon>
        <taxon>rosids</taxon>
        <taxon>malvids</taxon>
        <taxon>Malvales</taxon>
        <taxon>Dipterocarpaceae</taxon>
        <taxon>Rubroshorea</taxon>
    </lineage>
</organism>
<reference evidence="1 2" key="1">
    <citation type="journal article" date="2021" name="Commun. Biol.">
        <title>The genome of Shorea leprosula (Dipterocarpaceae) highlights the ecological relevance of drought in aseasonal tropical rainforests.</title>
        <authorList>
            <person name="Ng K.K.S."/>
            <person name="Kobayashi M.J."/>
            <person name="Fawcett J.A."/>
            <person name="Hatakeyama M."/>
            <person name="Paape T."/>
            <person name="Ng C.H."/>
            <person name="Ang C.C."/>
            <person name="Tnah L.H."/>
            <person name="Lee C.T."/>
            <person name="Nishiyama T."/>
            <person name="Sese J."/>
            <person name="O'Brien M.J."/>
            <person name="Copetti D."/>
            <person name="Mohd Noor M.I."/>
            <person name="Ong R.C."/>
            <person name="Putra M."/>
            <person name="Sireger I.Z."/>
            <person name="Indrioko S."/>
            <person name="Kosugi Y."/>
            <person name="Izuno A."/>
            <person name="Isagi Y."/>
            <person name="Lee S.L."/>
            <person name="Shimizu K.K."/>
        </authorList>
    </citation>
    <scope>NUCLEOTIDE SEQUENCE [LARGE SCALE GENOMIC DNA]</scope>
    <source>
        <strain evidence="1">214</strain>
    </source>
</reference>
<dbReference type="AlphaFoldDB" id="A0AAV5MW90"/>
<comment type="caution">
    <text evidence="1">The sequence shown here is derived from an EMBL/GenBank/DDBJ whole genome shotgun (WGS) entry which is preliminary data.</text>
</comment>
<protein>
    <submittedName>
        <fullName evidence="1">Uncharacterized protein</fullName>
    </submittedName>
</protein>
<dbReference type="EMBL" id="BPVZ01000887">
    <property type="protein sequence ID" value="GKV52827.1"/>
    <property type="molecule type" value="Genomic_DNA"/>
</dbReference>
<dbReference type="Proteomes" id="UP001054252">
    <property type="component" value="Unassembled WGS sequence"/>
</dbReference>
<proteinExistence type="predicted"/>
<evidence type="ECO:0000313" key="2">
    <source>
        <dbReference type="Proteomes" id="UP001054252"/>
    </source>
</evidence>
<keyword evidence="2" id="KW-1185">Reference proteome</keyword>
<sequence>MTKTSPIASFTGVGFKIRSRIRVKSTGGKEFKKMFVVQYLGCSRSWTSSSSAPEWILGEGQSLTLQ</sequence>
<evidence type="ECO:0000313" key="1">
    <source>
        <dbReference type="EMBL" id="GKV52827.1"/>
    </source>
</evidence>